<dbReference type="Proteomes" id="UP000030700">
    <property type="component" value="Unassembled WGS sequence"/>
</dbReference>
<evidence type="ECO:0000313" key="2">
    <source>
        <dbReference type="EMBL" id="GAK49370.1"/>
    </source>
</evidence>
<dbReference type="STRING" id="1499966.U14_00592"/>
<gene>
    <name evidence="2" type="ORF">U14_00592</name>
</gene>
<sequence>MIGHTADVLFDTPKDVGGTACHKKSRQSDLLKCPQPYALRDHSRKSLTKTPQMFLA</sequence>
<name>A0A0S6VQD5_9BACT</name>
<dbReference type="AlphaFoldDB" id="A0A0S6VQD5"/>
<accession>A0A0S6VQD5</accession>
<dbReference type="EMBL" id="DF820455">
    <property type="protein sequence ID" value="GAK49370.1"/>
    <property type="molecule type" value="Genomic_DNA"/>
</dbReference>
<organism evidence="2">
    <name type="scientific">Candidatus Moduliflexus flocculans</name>
    <dbReference type="NCBI Taxonomy" id="1499966"/>
    <lineage>
        <taxon>Bacteria</taxon>
        <taxon>Candidatus Moduliflexota</taxon>
        <taxon>Candidatus Moduliflexia</taxon>
        <taxon>Candidatus Moduliflexales</taxon>
        <taxon>Candidatus Moduliflexaceae</taxon>
    </lineage>
</organism>
<evidence type="ECO:0000256" key="1">
    <source>
        <dbReference type="SAM" id="MobiDB-lite"/>
    </source>
</evidence>
<keyword evidence="3" id="KW-1185">Reference proteome</keyword>
<proteinExistence type="predicted"/>
<protein>
    <submittedName>
        <fullName evidence="2">Uncharacterized protein</fullName>
    </submittedName>
</protein>
<dbReference type="HOGENOM" id="CLU_3004802_0_0_0"/>
<reference evidence="2" key="1">
    <citation type="journal article" date="2015" name="PeerJ">
        <title>First genomic representation of candidate bacterial phylum KSB3 points to enhanced environmental sensing as a trigger of wastewater bulking.</title>
        <authorList>
            <person name="Sekiguchi Y."/>
            <person name="Ohashi A."/>
            <person name="Parks D.H."/>
            <person name="Yamauchi T."/>
            <person name="Tyson G.W."/>
            <person name="Hugenholtz P."/>
        </authorList>
    </citation>
    <scope>NUCLEOTIDE SEQUENCE [LARGE SCALE GENOMIC DNA]</scope>
</reference>
<feature type="region of interest" description="Disordered" evidence="1">
    <location>
        <begin position="1"/>
        <end position="27"/>
    </location>
</feature>
<evidence type="ECO:0000313" key="3">
    <source>
        <dbReference type="Proteomes" id="UP000030700"/>
    </source>
</evidence>